<gene>
    <name evidence="2" type="ORF">A1359_10100</name>
</gene>
<evidence type="ECO:0000313" key="3">
    <source>
        <dbReference type="Proteomes" id="UP000078476"/>
    </source>
</evidence>
<evidence type="ECO:0000313" key="2">
    <source>
        <dbReference type="EMBL" id="OAI15053.1"/>
    </source>
</evidence>
<dbReference type="AlphaFoldDB" id="A0A177NC82"/>
<evidence type="ECO:0000256" key="1">
    <source>
        <dbReference type="SAM" id="SignalP"/>
    </source>
</evidence>
<reference evidence="2 3" key="1">
    <citation type="submission" date="2016-03" db="EMBL/GenBank/DDBJ databases">
        <authorList>
            <person name="Ploux O."/>
        </authorList>
    </citation>
    <scope>NUCLEOTIDE SEQUENCE [LARGE SCALE GENOMIC DNA]</scope>
    <source>
        <strain evidence="2 3">R-45370</strain>
    </source>
</reference>
<sequence>MMKTKLARAIAMTLAGGALSLGAVSTASATSTTMYNMNLAANQTTGTDGWVWGGLSNPTYGTLTANFVGTASATSTPFGYSGTSHLNWALQLGAAGDTAVISKADSLQYNTASNWNGSGAEIDTGAGAWLDNTGTGWKHQTDIGLIKSDVNQMITINLTRLDALSSPLAPNDNFGVTIFSGMDTKTGSYSHHGGWNNPSKPSTTSNPFGTTGVNYVMRDGTVDAVNGITFEALAGQIYSIYLGGAGVGKWNANVSNYQLNVSSSPVPVPAAAWLFGGALISLVGANRRKKVLPA</sequence>
<feature type="chain" id="PRO_5008068989" description="PEP-CTERM sorting domain-containing protein" evidence="1">
    <location>
        <begin position="30"/>
        <end position="294"/>
    </location>
</feature>
<dbReference type="Proteomes" id="UP000078476">
    <property type="component" value="Unassembled WGS sequence"/>
</dbReference>
<organism evidence="2 3">
    <name type="scientific">Methylomonas lenta</name>
    <dbReference type="NCBI Taxonomy" id="980561"/>
    <lineage>
        <taxon>Bacteria</taxon>
        <taxon>Pseudomonadati</taxon>
        <taxon>Pseudomonadota</taxon>
        <taxon>Gammaproteobacteria</taxon>
        <taxon>Methylococcales</taxon>
        <taxon>Methylococcaceae</taxon>
        <taxon>Methylomonas</taxon>
    </lineage>
</organism>
<evidence type="ECO:0008006" key="4">
    <source>
        <dbReference type="Google" id="ProtNLM"/>
    </source>
</evidence>
<dbReference type="OrthoDB" id="5567186at2"/>
<name>A0A177NC82_9GAMM</name>
<dbReference type="RefSeq" id="WP_066982777.1">
    <property type="nucleotide sequence ID" value="NZ_LUUI01000105.1"/>
</dbReference>
<protein>
    <recommendedName>
        <fullName evidence="4">PEP-CTERM sorting domain-containing protein</fullName>
    </recommendedName>
</protein>
<comment type="caution">
    <text evidence="2">The sequence shown here is derived from an EMBL/GenBank/DDBJ whole genome shotgun (WGS) entry which is preliminary data.</text>
</comment>
<feature type="signal peptide" evidence="1">
    <location>
        <begin position="1"/>
        <end position="29"/>
    </location>
</feature>
<dbReference type="EMBL" id="LUUI01000105">
    <property type="protein sequence ID" value="OAI15053.1"/>
    <property type="molecule type" value="Genomic_DNA"/>
</dbReference>
<keyword evidence="1" id="KW-0732">Signal</keyword>
<accession>A0A177NC82</accession>
<proteinExistence type="predicted"/>
<keyword evidence="3" id="KW-1185">Reference proteome</keyword>